<dbReference type="AlphaFoldDB" id="A0A094J608"/>
<feature type="transmembrane region" description="Helical" evidence="9">
    <location>
        <begin position="119"/>
        <end position="136"/>
    </location>
</feature>
<feature type="transmembrane region" description="Helical" evidence="9">
    <location>
        <begin position="92"/>
        <end position="113"/>
    </location>
</feature>
<feature type="transmembrane region" description="Helical" evidence="9">
    <location>
        <begin position="242"/>
        <end position="259"/>
    </location>
</feature>
<dbReference type="OrthoDB" id="3344514at2"/>
<feature type="transmembrane region" description="Helical" evidence="9">
    <location>
        <begin position="170"/>
        <end position="189"/>
    </location>
</feature>
<proteinExistence type="predicted"/>
<feature type="transmembrane region" description="Helical" evidence="9">
    <location>
        <begin position="210"/>
        <end position="236"/>
    </location>
</feature>
<dbReference type="GO" id="GO:0042371">
    <property type="term" value="P:vitamin K biosynthetic process"/>
    <property type="evidence" value="ECO:0007669"/>
    <property type="project" value="TreeGrafter"/>
</dbReference>
<dbReference type="GO" id="GO:0016020">
    <property type="term" value="C:membrane"/>
    <property type="evidence" value="ECO:0007669"/>
    <property type="project" value="UniProtKB-SubCell"/>
</dbReference>
<evidence type="ECO:0000256" key="8">
    <source>
        <dbReference type="ARBA" id="ARBA00023136"/>
    </source>
</evidence>
<dbReference type="GO" id="GO:0004659">
    <property type="term" value="F:prenyltransferase activity"/>
    <property type="evidence" value="ECO:0007669"/>
    <property type="project" value="InterPro"/>
</dbReference>
<accession>A0A094J608</accession>
<evidence type="ECO:0000256" key="6">
    <source>
        <dbReference type="ARBA" id="ARBA00022692"/>
    </source>
</evidence>
<dbReference type="PANTHER" id="PTHR13929:SF0">
    <property type="entry name" value="UBIA PRENYLTRANSFERASE DOMAIN-CONTAINING PROTEIN 1"/>
    <property type="match status" value="1"/>
</dbReference>
<comment type="subcellular location">
    <subcellularLocation>
        <location evidence="1">Membrane</location>
        <topology evidence="1">Multi-pass membrane protein</topology>
    </subcellularLocation>
</comment>
<organism evidence="10 11">
    <name type="scientific">Pseudidiomarina atlantica</name>
    <dbReference type="NCBI Taxonomy" id="1517416"/>
    <lineage>
        <taxon>Bacteria</taxon>
        <taxon>Pseudomonadati</taxon>
        <taxon>Pseudomonadota</taxon>
        <taxon>Gammaproteobacteria</taxon>
        <taxon>Alteromonadales</taxon>
        <taxon>Idiomarinaceae</taxon>
        <taxon>Pseudidiomarina</taxon>
    </lineage>
</organism>
<protein>
    <recommendedName>
        <fullName evidence="12">Prenyltransferase</fullName>
    </recommendedName>
</protein>
<keyword evidence="11" id="KW-1185">Reference proteome</keyword>
<feature type="transmembrane region" description="Helical" evidence="9">
    <location>
        <begin position="143"/>
        <end position="164"/>
    </location>
</feature>
<evidence type="ECO:0000256" key="1">
    <source>
        <dbReference type="ARBA" id="ARBA00004141"/>
    </source>
</evidence>
<keyword evidence="3" id="KW-0474">Menaquinone biosynthesis</keyword>
<keyword evidence="7 9" id="KW-1133">Transmembrane helix</keyword>
<dbReference type="EMBL" id="JPIN01000012">
    <property type="protein sequence ID" value="KFZ28021.1"/>
    <property type="molecule type" value="Genomic_DNA"/>
</dbReference>
<name>A0A094J608_9GAMM</name>
<evidence type="ECO:0000313" key="10">
    <source>
        <dbReference type="EMBL" id="KFZ28021.1"/>
    </source>
</evidence>
<dbReference type="InterPro" id="IPR026046">
    <property type="entry name" value="UBIAD1"/>
</dbReference>
<dbReference type="STRING" id="1517416.IDAT_10525"/>
<dbReference type="Proteomes" id="UP000053718">
    <property type="component" value="Unassembled WGS sequence"/>
</dbReference>
<dbReference type="InterPro" id="IPR000537">
    <property type="entry name" value="UbiA_prenyltransferase"/>
</dbReference>
<dbReference type="GO" id="GO:0009234">
    <property type="term" value="P:menaquinone biosynthetic process"/>
    <property type="evidence" value="ECO:0007669"/>
    <property type="project" value="UniProtKB-UniPathway"/>
</dbReference>
<evidence type="ECO:0000313" key="11">
    <source>
        <dbReference type="Proteomes" id="UP000053718"/>
    </source>
</evidence>
<comment type="pathway">
    <text evidence="2">Quinol/quinone metabolism; menaquinone biosynthesis.</text>
</comment>
<keyword evidence="8 9" id="KW-0472">Membrane</keyword>
<evidence type="ECO:0008006" key="12">
    <source>
        <dbReference type="Google" id="ProtNLM"/>
    </source>
</evidence>
<dbReference type="PIRSF" id="PIRSF005355">
    <property type="entry name" value="UBIAD1"/>
    <property type="match status" value="1"/>
</dbReference>
<dbReference type="Pfam" id="PF01040">
    <property type="entry name" value="UbiA"/>
    <property type="match status" value="1"/>
</dbReference>
<evidence type="ECO:0000256" key="2">
    <source>
        <dbReference type="ARBA" id="ARBA00004863"/>
    </source>
</evidence>
<gene>
    <name evidence="10" type="ORF">IDAT_10525</name>
</gene>
<dbReference type="eggNOG" id="COG1575">
    <property type="taxonomic scope" value="Bacteria"/>
</dbReference>
<evidence type="ECO:0000256" key="9">
    <source>
        <dbReference type="SAM" id="Phobius"/>
    </source>
</evidence>
<comment type="caution">
    <text evidence="10">The sequence shown here is derived from an EMBL/GenBank/DDBJ whole genome shotgun (WGS) entry which is preliminary data.</text>
</comment>
<evidence type="ECO:0000256" key="4">
    <source>
        <dbReference type="ARBA" id="ARBA00022475"/>
    </source>
</evidence>
<evidence type="ECO:0000256" key="7">
    <source>
        <dbReference type="ARBA" id="ARBA00022989"/>
    </source>
</evidence>
<reference evidence="10 11" key="1">
    <citation type="submission" date="2014-06" db="EMBL/GenBank/DDBJ databases">
        <title>Draft genome sequence of Idiomarina sp. MCCC 1A10513.</title>
        <authorList>
            <person name="Du J."/>
            <person name="Lai Q."/>
            <person name="Shao Z."/>
        </authorList>
    </citation>
    <scope>NUCLEOTIDE SEQUENCE [LARGE SCALE GENOMIC DNA]</scope>
    <source>
        <strain evidence="10 11">MCCC 1A10513</strain>
    </source>
</reference>
<keyword evidence="4" id="KW-1003">Cell membrane</keyword>
<evidence type="ECO:0000256" key="3">
    <source>
        <dbReference type="ARBA" id="ARBA00022428"/>
    </source>
</evidence>
<sequence>MLLTLIRTTRPNFLILTVAVVALAVALATQHSQPLSLELAALVLFGALAAHAGVNVLNEVHDARSGLDLLTHRTPFSGGSGALQAHPAAIDAAALMGKVLLILVTAIGCFFIYLRGLQLLPLGLAGLLLVISYTPIITHRPWLCLIAPGLGFGPLMVMGSYFVLTGEYTASVFWVSLIPFFLVNNLLLLNQFPDAAADIEVGRRNLLTAYGPRVASITFRIFLGLTYVLLALFLVVEVLPPPAALGFISLVVALPLYRASVTLDKPLPTRLLALNVVLTISLPLLISLGLLLH</sequence>
<dbReference type="Gene3D" id="1.10.357.140">
    <property type="entry name" value="UbiA prenyltransferase"/>
    <property type="match status" value="1"/>
</dbReference>
<feature type="transmembrane region" description="Helical" evidence="9">
    <location>
        <begin position="271"/>
        <end position="292"/>
    </location>
</feature>
<dbReference type="PANTHER" id="PTHR13929">
    <property type="entry name" value="1,4-DIHYDROXY-2-NAPHTHOATE OCTAPRENYLTRANSFERASE"/>
    <property type="match status" value="1"/>
</dbReference>
<evidence type="ECO:0000256" key="5">
    <source>
        <dbReference type="ARBA" id="ARBA00022679"/>
    </source>
</evidence>
<keyword evidence="6 9" id="KW-0812">Transmembrane</keyword>
<dbReference type="InterPro" id="IPR044878">
    <property type="entry name" value="UbiA_sf"/>
</dbReference>
<keyword evidence="5" id="KW-0808">Transferase</keyword>
<dbReference type="RefSeq" id="WP_034733402.1">
    <property type="nucleotide sequence ID" value="NZ_JPIN01000012.1"/>
</dbReference>
<dbReference type="CDD" id="cd13962">
    <property type="entry name" value="PT_UbiA_UBIAD1"/>
    <property type="match status" value="1"/>
</dbReference>
<dbReference type="UniPathway" id="UPA00079"/>